<dbReference type="AlphaFoldDB" id="A0A6H0XT90"/>
<evidence type="ECO:0000313" key="3">
    <source>
        <dbReference type="Proteomes" id="UP000503462"/>
    </source>
</evidence>
<evidence type="ECO:0000313" key="2">
    <source>
        <dbReference type="EMBL" id="QIW97837.1"/>
    </source>
</evidence>
<feature type="compositionally biased region" description="Basic and acidic residues" evidence="1">
    <location>
        <begin position="120"/>
        <end position="131"/>
    </location>
</feature>
<proteinExistence type="predicted"/>
<evidence type="ECO:0000256" key="1">
    <source>
        <dbReference type="SAM" id="MobiDB-lite"/>
    </source>
</evidence>
<keyword evidence="3" id="KW-1185">Reference proteome</keyword>
<protein>
    <submittedName>
        <fullName evidence="2">Uncharacterized protein</fullName>
    </submittedName>
</protein>
<sequence>MTSESPSKFTQRELELLAGAMLCLKSGEIAVDYKKFAEHCNFKNANSAKASWCGLRKKIDKFAQGSSTDSESAPSKRKNSNDDDDEAPSAKKRSKKPVKEEAKSEAESEEDAVEADTKEDEVVTPKDEGEQ</sequence>
<accession>A0A6H0XT90</accession>
<feature type="compositionally biased region" description="Polar residues" evidence="1">
    <location>
        <begin position="64"/>
        <end position="73"/>
    </location>
</feature>
<feature type="region of interest" description="Disordered" evidence="1">
    <location>
        <begin position="63"/>
        <end position="131"/>
    </location>
</feature>
<reference evidence="2 3" key="1">
    <citation type="journal article" date="2016" name="Sci. Rep.">
        <title>Peltaster fructicola genome reveals evolution from an invasive phytopathogen to an ectophytic parasite.</title>
        <authorList>
            <person name="Xu C."/>
            <person name="Chen H."/>
            <person name="Gleason M.L."/>
            <person name="Xu J.R."/>
            <person name="Liu H."/>
            <person name="Zhang R."/>
            <person name="Sun G."/>
        </authorList>
    </citation>
    <scope>NUCLEOTIDE SEQUENCE [LARGE SCALE GENOMIC DNA]</scope>
    <source>
        <strain evidence="2 3">LNHT1506</strain>
    </source>
</reference>
<dbReference type="OrthoDB" id="5403747at2759"/>
<dbReference type="Proteomes" id="UP000503462">
    <property type="component" value="Chromosome 2"/>
</dbReference>
<dbReference type="EMBL" id="CP051140">
    <property type="protein sequence ID" value="QIW97837.1"/>
    <property type="molecule type" value="Genomic_DNA"/>
</dbReference>
<organism evidence="2 3">
    <name type="scientific">Peltaster fructicola</name>
    <dbReference type="NCBI Taxonomy" id="286661"/>
    <lineage>
        <taxon>Eukaryota</taxon>
        <taxon>Fungi</taxon>
        <taxon>Dikarya</taxon>
        <taxon>Ascomycota</taxon>
        <taxon>Pezizomycotina</taxon>
        <taxon>Dothideomycetes</taxon>
        <taxon>Dothideomycetes incertae sedis</taxon>
        <taxon>Peltaster</taxon>
    </lineage>
</organism>
<name>A0A6H0XT90_9PEZI</name>
<feature type="compositionally biased region" description="Basic and acidic residues" evidence="1">
    <location>
        <begin position="97"/>
        <end position="106"/>
    </location>
</feature>
<feature type="compositionally biased region" description="Acidic residues" evidence="1">
    <location>
        <begin position="107"/>
        <end position="119"/>
    </location>
</feature>
<gene>
    <name evidence="2" type="ORF">AMS68_003355</name>
</gene>